<dbReference type="AlphaFoldDB" id="A0A7X9WYN7"/>
<dbReference type="GO" id="GO:0003677">
    <property type="term" value="F:DNA binding"/>
    <property type="evidence" value="ECO:0007669"/>
    <property type="project" value="UniProtKB-KW"/>
</dbReference>
<dbReference type="InterPro" id="IPR000835">
    <property type="entry name" value="HTH_MarR-typ"/>
</dbReference>
<protein>
    <submittedName>
        <fullName evidence="5">Winged helix-turn-helix transcriptional regulator</fullName>
    </submittedName>
</protein>
<keyword evidence="3" id="KW-0804">Transcription</keyword>
<proteinExistence type="predicted"/>
<sequence length="143" mass="16163">MTKPTDDQLATLGSAFETFTRRYKLAEAISAEKPLNELDKQTLFYVAQHPACGPSDVARFLGTANTTVSSATDRLVKRGLLKRARVEKDRRAVALELTGEGQSYVTVQCKTYRDMYRLMLERLAPEERDPFIALITKIVYNDD</sequence>
<accession>A0A7X9WYN7</accession>
<dbReference type="InterPro" id="IPR023187">
    <property type="entry name" value="Tscrpt_reg_MarR-type_CS"/>
</dbReference>
<dbReference type="PROSITE" id="PS01117">
    <property type="entry name" value="HTH_MARR_1"/>
    <property type="match status" value="1"/>
</dbReference>
<evidence type="ECO:0000256" key="3">
    <source>
        <dbReference type="ARBA" id="ARBA00023163"/>
    </source>
</evidence>
<dbReference type="GO" id="GO:0003700">
    <property type="term" value="F:DNA-binding transcription factor activity"/>
    <property type="evidence" value="ECO:0007669"/>
    <property type="project" value="InterPro"/>
</dbReference>
<dbReference type="Gene3D" id="1.10.10.10">
    <property type="entry name" value="Winged helix-like DNA-binding domain superfamily/Winged helix DNA-binding domain"/>
    <property type="match status" value="1"/>
</dbReference>
<keyword evidence="6" id="KW-1185">Reference proteome</keyword>
<dbReference type="InterPro" id="IPR036390">
    <property type="entry name" value="WH_DNA-bd_sf"/>
</dbReference>
<name>A0A7X9WYN7_9SPHN</name>
<dbReference type="InterPro" id="IPR036388">
    <property type="entry name" value="WH-like_DNA-bd_sf"/>
</dbReference>
<evidence type="ECO:0000259" key="4">
    <source>
        <dbReference type="PROSITE" id="PS50995"/>
    </source>
</evidence>
<keyword evidence="2" id="KW-0238">DNA-binding</keyword>
<dbReference type="PANTHER" id="PTHR42756:SF1">
    <property type="entry name" value="TRANSCRIPTIONAL REPRESSOR OF EMRAB OPERON"/>
    <property type="match status" value="1"/>
</dbReference>
<dbReference type="PANTHER" id="PTHR42756">
    <property type="entry name" value="TRANSCRIPTIONAL REGULATOR, MARR"/>
    <property type="match status" value="1"/>
</dbReference>
<dbReference type="Proteomes" id="UP000519023">
    <property type="component" value="Unassembled WGS sequence"/>
</dbReference>
<evidence type="ECO:0000313" key="6">
    <source>
        <dbReference type="Proteomes" id="UP000519023"/>
    </source>
</evidence>
<dbReference type="PRINTS" id="PR00598">
    <property type="entry name" value="HTHMARR"/>
</dbReference>
<keyword evidence="1" id="KW-0805">Transcription regulation</keyword>
<dbReference type="SUPFAM" id="SSF46785">
    <property type="entry name" value="Winged helix' DNA-binding domain"/>
    <property type="match status" value="1"/>
</dbReference>
<dbReference type="PROSITE" id="PS50995">
    <property type="entry name" value="HTH_MARR_2"/>
    <property type="match status" value="1"/>
</dbReference>
<dbReference type="SMART" id="SM00347">
    <property type="entry name" value="HTH_MARR"/>
    <property type="match status" value="1"/>
</dbReference>
<dbReference type="RefSeq" id="WP_169574733.1">
    <property type="nucleotide sequence ID" value="NZ_JABBFV010000019.1"/>
</dbReference>
<reference evidence="5 6" key="1">
    <citation type="submission" date="2020-04" db="EMBL/GenBank/DDBJ databases">
        <title>Sphingobium sp. AR-3-1 isolated from Arctic soil.</title>
        <authorList>
            <person name="Dahal R.H."/>
            <person name="Chaudhary D.K."/>
        </authorList>
    </citation>
    <scope>NUCLEOTIDE SEQUENCE [LARGE SCALE GENOMIC DNA]</scope>
    <source>
        <strain evidence="5 6">AR-3-1</strain>
    </source>
</reference>
<feature type="domain" description="HTH marR-type" evidence="4">
    <location>
        <begin position="5"/>
        <end position="140"/>
    </location>
</feature>
<evidence type="ECO:0000256" key="2">
    <source>
        <dbReference type="ARBA" id="ARBA00023125"/>
    </source>
</evidence>
<dbReference type="Pfam" id="PF12802">
    <property type="entry name" value="MarR_2"/>
    <property type="match status" value="1"/>
</dbReference>
<comment type="caution">
    <text evidence="5">The sequence shown here is derived from an EMBL/GenBank/DDBJ whole genome shotgun (WGS) entry which is preliminary data.</text>
</comment>
<evidence type="ECO:0000313" key="5">
    <source>
        <dbReference type="EMBL" id="NML12333.1"/>
    </source>
</evidence>
<evidence type="ECO:0000256" key="1">
    <source>
        <dbReference type="ARBA" id="ARBA00023015"/>
    </source>
</evidence>
<gene>
    <name evidence="5" type="ORF">HHL08_19695</name>
</gene>
<organism evidence="5 6">
    <name type="scientific">Sphingobium psychrophilum</name>
    <dbReference type="NCBI Taxonomy" id="2728834"/>
    <lineage>
        <taxon>Bacteria</taxon>
        <taxon>Pseudomonadati</taxon>
        <taxon>Pseudomonadota</taxon>
        <taxon>Alphaproteobacteria</taxon>
        <taxon>Sphingomonadales</taxon>
        <taxon>Sphingomonadaceae</taxon>
        <taxon>Sphingobium</taxon>
    </lineage>
</organism>
<dbReference type="EMBL" id="JABBFV010000019">
    <property type="protein sequence ID" value="NML12333.1"/>
    <property type="molecule type" value="Genomic_DNA"/>
</dbReference>